<evidence type="ECO:0000313" key="1">
    <source>
        <dbReference type="EMBL" id="MBU2714289.1"/>
    </source>
</evidence>
<dbReference type="RefSeq" id="WP_215822550.1">
    <property type="nucleotide sequence ID" value="NZ_JAGSOY010000208.1"/>
</dbReference>
<dbReference type="Proteomes" id="UP000690515">
    <property type="component" value="Unassembled WGS sequence"/>
</dbReference>
<evidence type="ECO:0000313" key="2">
    <source>
        <dbReference type="Proteomes" id="UP000690515"/>
    </source>
</evidence>
<organism evidence="1 2">
    <name type="scientific">Zooshikella harenae</name>
    <dbReference type="NCBI Taxonomy" id="2827238"/>
    <lineage>
        <taxon>Bacteria</taxon>
        <taxon>Pseudomonadati</taxon>
        <taxon>Pseudomonadota</taxon>
        <taxon>Gammaproteobacteria</taxon>
        <taxon>Oceanospirillales</taxon>
        <taxon>Zooshikellaceae</taxon>
        <taxon>Zooshikella</taxon>
    </lineage>
</organism>
<gene>
    <name evidence="1" type="ORF">KCG35_24895</name>
</gene>
<sequence length="238" mass="26865">ISVIDQADSDDFATIGVAIHPLGDSFSHRQMGDEKFTYEQGLGHAKHGTDPDTIHLRREKYEGYVESLATILAKKRGVDITAEELGGLQSDLWSFVESAKVPKANIIREYTYNGSFQDIRYPIVGTVDDELTNENTIKNLRMKAIDEYAKRKGITTDEVKKQILKPEENSFPLHGFFSKGKGGEVSDIIDLLQTQPTEDNFILDYWKKRKDAKQIFEKLDPAVEKVASEVIKLGIEDK</sequence>
<keyword evidence="2" id="KW-1185">Reference proteome</keyword>
<name>A0ABS5ZJL7_9GAMM</name>
<reference evidence="1 2" key="1">
    <citation type="submission" date="2021-04" db="EMBL/GenBank/DDBJ databases">
        <authorList>
            <person name="Pira H."/>
            <person name="Risdian C."/>
            <person name="Wink J."/>
        </authorList>
    </citation>
    <scope>NUCLEOTIDE SEQUENCE [LARGE SCALE GENOMIC DNA]</scope>
    <source>
        <strain evidence="1 2">WH53</strain>
    </source>
</reference>
<proteinExistence type="predicted"/>
<feature type="non-terminal residue" evidence="1">
    <location>
        <position position="1"/>
    </location>
</feature>
<accession>A0ABS5ZJL7</accession>
<comment type="caution">
    <text evidence="1">The sequence shown here is derived from an EMBL/GenBank/DDBJ whole genome shotgun (WGS) entry which is preliminary data.</text>
</comment>
<dbReference type="EMBL" id="JAGSOY010000208">
    <property type="protein sequence ID" value="MBU2714289.1"/>
    <property type="molecule type" value="Genomic_DNA"/>
</dbReference>
<protein>
    <submittedName>
        <fullName evidence="1">Uncharacterized protein</fullName>
    </submittedName>
</protein>